<evidence type="ECO:0000313" key="7">
    <source>
        <dbReference type="EMBL" id="SHJ19869.1"/>
    </source>
</evidence>
<dbReference type="EMBL" id="FQYT01000014">
    <property type="protein sequence ID" value="SHJ19869.1"/>
    <property type="molecule type" value="Genomic_DNA"/>
</dbReference>
<organism evidence="7 8">
    <name type="scientific">Parasporobacterium paucivorans DSM 15970</name>
    <dbReference type="NCBI Taxonomy" id="1122934"/>
    <lineage>
        <taxon>Bacteria</taxon>
        <taxon>Bacillati</taxon>
        <taxon>Bacillota</taxon>
        <taxon>Clostridia</taxon>
        <taxon>Lachnospirales</taxon>
        <taxon>Lachnospiraceae</taxon>
        <taxon>Parasporobacterium</taxon>
    </lineage>
</organism>
<dbReference type="OrthoDB" id="9804152at2"/>
<dbReference type="RefSeq" id="WP_073993756.1">
    <property type="nucleotide sequence ID" value="NZ_FQYT01000014.1"/>
</dbReference>
<dbReference type="PANTHER" id="PTHR34478">
    <property type="entry name" value="PROTEIN LEMA"/>
    <property type="match status" value="1"/>
</dbReference>
<comment type="subcellular location">
    <subcellularLocation>
        <location evidence="1">Membrane</location>
        <topology evidence="1">Single-pass membrane protein</topology>
    </subcellularLocation>
</comment>
<evidence type="ECO:0000313" key="8">
    <source>
        <dbReference type="Proteomes" id="UP000184342"/>
    </source>
</evidence>
<accession>A0A1M6HCQ3</accession>
<evidence type="ECO:0000256" key="2">
    <source>
        <dbReference type="ARBA" id="ARBA00008854"/>
    </source>
</evidence>
<dbReference type="GO" id="GO:0016020">
    <property type="term" value="C:membrane"/>
    <property type="evidence" value="ECO:0007669"/>
    <property type="project" value="UniProtKB-SubCell"/>
</dbReference>
<dbReference type="Gene3D" id="1.20.1440.20">
    <property type="entry name" value="LemA-like domain"/>
    <property type="match status" value="1"/>
</dbReference>
<dbReference type="InterPro" id="IPR023353">
    <property type="entry name" value="LemA-like_dom_sf"/>
</dbReference>
<feature type="transmembrane region" description="Helical" evidence="6">
    <location>
        <begin position="6"/>
        <end position="25"/>
    </location>
</feature>
<comment type="similarity">
    <text evidence="2">Belongs to the LemA family.</text>
</comment>
<keyword evidence="8" id="KW-1185">Reference proteome</keyword>
<sequence>MGGYITVAAIVVVVLLYVLITYNGLVNLRNMVKEAFATMDVYLKKRWDLIPNIVETVKGYAQHEKETLEGIVNLRNSSYDKMAQNEKIAADNQITGGLSRLMALAESYPDLKANQNFLDLNTQLTKVEEDIANSRKYYNAVVRNYNNAVQMFPGNIISSIFGFKEMAMYETADRENIQVKF</sequence>
<evidence type="ECO:0000256" key="4">
    <source>
        <dbReference type="ARBA" id="ARBA00022989"/>
    </source>
</evidence>
<dbReference type="PANTHER" id="PTHR34478:SF1">
    <property type="entry name" value="PROTEIN LEMA"/>
    <property type="match status" value="1"/>
</dbReference>
<proteinExistence type="inferred from homology"/>
<dbReference type="Pfam" id="PF04011">
    <property type="entry name" value="LemA"/>
    <property type="match status" value="1"/>
</dbReference>
<keyword evidence="4 6" id="KW-1133">Transmembrane helix</keyword>
<keyword evidence="5 6" id="KW-0472">Membrane</keyword>
<dbReference type="Proteomes" id="UP000184342">
    <property type="component" value="Unassembled WGS sequence"/>
</dbReference>
<keyword evidence="3 6" id="KW-0812">Transmembrane</keyword>
<reference evidence="7 8" key="1">
    <citation type="submission" date="2016-11" db="EMBL/GenBank/DDBJ databases">
        <authorList>
            <person name="Jaros S."/>
            <person name="Januszkiewicz K."/>
            <person name="Wedrychowicz H."/>
        </authorList>
    </citation>
    <scope>NUCLEOTIDE SEQUENCE [LARGE SCALE GENOMIC DNA]</scope>
    <source>
        <strain evidence="7 8">DSM 15970</strain>
    </source>
</reference>
<evidence type="ECO:0000256" key="6">
    <source>
        <dbReference type="SAM" id="Phobius"/>
    </source>
</evidence>
<dbReference type="SUPFAM" id="SSF140478">
    <property type="entry name" value="LemA-like"/>
    <property type="match status" value="1"/>
</dbReference>
<evidence type="ECO:0000256" key="3">
    <source>
        <dbReference type="ARBA" id="ARBA00022692"/>
    </source>
</evidence>
<gene>
    <name evidence="7" type="ORF">SAMN02745691_01525</name>
</gene>
<protein>
    <submittedName>
        <fullName evidence="7">LemA protein</fullName>
    </submittedName>
</protein>
<dbReference type="InterPro" id="IPR007156">
    <property type="entry name" value="MamQ_LemA"/>
</dbReference>
<dbReference type="AlphaFoldDB" id="A0A1M6HCQ3"/>
<evidence type="ECO:0000256" key="5">
    <source>
        <dbReference type="ARBA" id="ARBA00023136"/>
    </source>
</evidence>
<name>A0A1M6HCQ3_9FIRM</name>
<evidence type="ECO:0000256" key="1">
    <source>
        <dbReference type="ARBA" id="ARBA00004167"/>
    </source>
</evidence>
<dbReference type="STRING" id="1122934.SAMN02745691_01525"/>